<feature type="region of interest" description="Disordered" evidence="2">
    <location>
        <begin position="690"/>
        <end position="719"/>
    </location>
</feature>
<feature type="compositionally biased region" description="Basic residues" evidence="2">
    <location>
        <begin position="259"/>
        <end position="270"/>
    </location>
</feature>
<proteinExistence type="predicted"/>
<feature type="region of interest" description="Disordered" evidence="2">
    <location>
        <begin position="138"/>
        <end position="176"/>
    </location>
</feature>
<keyword evidence="4" id="KW-1185">Reference proteome</keyword>
<feature type="compositionally biased region" description="Polar residues" evidence="2">
    <location>
        <begin position="159"/>
        <end position="169"/>
    </location>
</feature>
<name>A0A212CZV0_CEREH</name>
<evidence type="ECO:0000256" key="1">
    <source>
        <dbReference type="ARBA" id="ARBA00022553"/>
    </source>
</evidence>
<dbReference type="AlphaFoldDB" id="A0A212CZV0"/>
<protein>
    <submittedName>
        <fullName evidence="3">Uncharacterized protein</fullName>
    </submittedName>
</protein>
<sequence length="719" mass="77723">MDGPTRGHGLRKKRRSRPPRRKRRESTSAEEDIIDGFAMTSFVTFEALEPRPPPSSAVLGSAASPRRAPVAAEVKLGFSEYLGITWEERGCLQHTSGTLHEAWSCRQCGEFSSLKGAGRVSPSLPHQGVDPSAVRRGAHLAEGGNTIQHRPRPREIMTSIEQGERSSQGRLRRHTLRSGEGAACALRIGCPARAGRGAAGASAFGCHIGLQLKSLQPAAPRGRADAKDVALKPQERVEKRQTPLTKKKREALTNGLSFHSKKSRLSHPHHYSSDRENDRNLCQHLGKRKKMPKGLRQLSTTLLIHFSPAKRPTSRPLSLHLRPGRNSCRDSASESASGESKGFHRSSSRDRLSDESLPLNDPVSAHQFSTSPRPLSISSTFSSFDAWAGVTLTLCTSSGEYIVQLKGEACLSVEGPLRETSNSRVVGSSQISQRGETRCQPPEDLLFASSFPLEKLGLQQNTTPVMPHEDDCHSSSAPGSCARRQACQEMACAGKRAFSFLVSPFCLGAQYYWQKPFLAMSVENPVLKTGFSGPLGRSCQHPTISHKSPDTCGPLDTLGNVPHLPVSAGTVGQNASLAPDINFCAENPVGAGVTNGFYLLLENTAPPRPCTRHTQALVSILQSPTQGAGNRELPRGTICSRQHPRRAPAAPPVKETGSLEAEDHLVFLGAGTPGSRERSCKLDGALLLSSRQSPRCDSDSDQEEKLTSRRFLPPAPGES</sequence>
<feature type="compositionally biased region" description="Basic residues" evidence="2">
    <location>
        <begin position="8"/>
        <end position="24"/>
    </location>
</feature>
<dbReference type="EMBL" id="MKHE01000010">
    <property type="protein sequence ID" value="OWK11518.1"/>
    <property type="molecule type" value="Genomic_DNA"/>
</dbReference>
<feature type="region of interest" description="Disordered" evidence="2">
    <location>
        <begin position="1"/>
        <end position="31"/>
    </location>
</feature>
<dbReference type="PANTHER" id="PTHR14429">
    <property type="entry name" value="FIBROSIN FAMILY MEMBER"/>
    <property type="match status" value="1"/>
</dbReference>
<gene>
    <name evidence="3" type="ORF">Celaphus_00007166</name>
</gene>
<dbReference type="Proteomes" id="UP000242450">
    <property type="component" value="Chromosome 10"/>
</dbReference>
<evidence type="ECO:0000313" key="4">
    <source>
        <dbReference type="Proteomes" id="UP000242450"/>
    </source>
</evidence>
<feature type="compositionally biased region" description="Basic and acidic residues" evidence="2">
    <location>
        <begin position="694"/>
        <end position="707"/>
    </location>
</feature>
<organism evidence="3 4">
    <name type="scientific">Cervus elaphus hippelaphus</name>
    <name type="common">European red deer</name>
    <dbReference type="NCBI Taxonomy" id="46360"/>
    <lineage>
        <taxon>Eukaryota</taxon>
        <taxon>Metazoa</taxon>
        <taxon>Chordata</taxon>
        <taxon>Craniata</taxon>
        <taxon>Vertebrata</taxon>
        <taxon>Euteleostomi</taxon>
        <taxon>Mammalia</taxon>
        <taxon>Eutheria</taxon>
        <taxon>Laurasiatheria</taxon>
        <taxon>Artiodactyla</taxon>
        <taxon>Ruminantia</taxon>
        <taxon>Pecora</taxon>
        <taxon>Cervidae</taxon>
        <taxon>Cervinae</taxon>
        <taxon>Cervus</taxon>
    </lineage>
</organism>
<feature type="region of interest" description="Disordered" evidence="2">
    <location>
        <begin position="306"/>
        <end position="373"/>
    </location>
</feature>
<accession>A0A212CZV0</accession>
<comment type="caution">
    <text evidence="3">The sequence shown here is derived from an EMBL/GenBank/DDBJ whole genome shotgun (WGS) entry which is preliminary data.</text>
</comment>
<evidence type="ECO:0000256" key="2">
    <source>
        <dbReference type="SAM" id="MobiDB-lite"/>
    </source>
</evidence>
<dbReference type="PANTHER" id="PTHR14429:SF5">
    <property type="entry name" value="AUTISM SUSCEPTIBILITY GENE 2 PROTEIN"/>
    <property type="match status" value="1"/>
</dbReference>
<evidence type="ECO:0000313" key="3">
    <source>
        <dbReference type="EMBL" id="OWK11518.1"/>
    </source>
</evidence>
<feature type="region of interest" description="Disordered" evidence="2">
    <location>
        <begin position="623"/>
        <end position="658"/>
    </location>
</feature>
<keyword evidence="1" id="KW-0597">Phosphoprotein</keyword>
<feature type="region of interest" description="Disordered" evidence="2">
    <location>
        <begin position="234"/>
        <end position="278"/>
    </location>
</feature>
<dbReference type="InterPro" id="IPR023246">
    <property type="entry name" value="AUTS2"/>
</dbReference>
<dbReference type="OrthoDB" id="9808396at2759"/>
<reference evidence="3 4" key="1">
    <citation type="journal article" date="2018" name="Mol. Genet. Genomics">
        <title>The red deer Cervus elaphus genome CerEla1.0: sequencing, annotating, genes, and chromosomes.</title>
        <authorList>
            <person name="Bana N.A."/>
            <person name="Nyiri A."/>
            <person name="Nagy J."/>
            <person name="Frank K."/>
            <person name="Nagy T."/>
            <person name="Steger V."/>
            <person name="Schiller M."/>
            <person name="Lakatos P."/>
            <person name="Sugar L."/>
            <person name="Horn P."/>
            <person name="Barta E."/>
            <person name="Orosz L."/>
        </authorList>
    </citation>
    <scope>NUCLEOTIDE SEQUENCE [LARGE SCALE GENOMIC DNA]</scope>
    <source>
        <strain evidence="3">Hungarian</strain>
    </source>
</reference>